<feature type="domain" description="HTH asnC-type" evidence="4">
    <location>
        <begin position="148"/>
        <end position="207"/>
    </location>
</feature>
<keyword evidence="2" id="KW-0238">DNA-binding</keyword>
<dbReference type="InterPro" id="IPR019888">
    <property type="entry name" value="Tscrpt_reg_AsnC-like"/>
</dbReference>
<dbReference type="SUPFAM" id="SSF46785">
    <property type="entry name" value="Winged helix' DNA-binding domain"/>
    <property type="match status" value="2"/>
</dbReference>
<dbReference type="AlphaFoldDB" id="A0A075MQJ5"/>
<evidence type="ECO:0000256" key="3">
    <source>
        <dbReference type="ARBA" id="ARBA00023163"/>
    </source>
</evidence>
<dbReference type="PRINTS" id="PR00033">
    <property type="entry name" value="HTHASNC"/>
</dbReference>
<sequence>MAKAPTFDKTDIDIIRMLLRDCRVSYRSIGSSVGLSKNAAKTRVDKMVSTGVISAFVMSVNPAVFGYHKICHLIIRDSKTMEETLNRLRLLGEPLTKLDCVGGISLIIVAIKEREEERISLLAGALKPAIVKSCIVGQYPPVRQELRETDFKILKCLMASPRMGVSEIAKRVSISSKTVSSRLLKMKENRILDFRIYTDPTKMQGYVRFGMVIRLEGKNSQKTSRQIHEELEKNFVMAFPMVIQQDVVTWQLIARSMFDIDPALKRIELLDGVKGVEVFIPFRADTYQDWMLKEIDSRIKHAKGAL</sequence>
<dbReference type="InterPro" id="IPR036390">
    <property type="entry name" value="WH_DNA-bd_sf"/>
</dbReference>
<dbReference type="GeneID" id="41597089"/>
<feature type="domain" description="HTH asnC-type" evidence="4">
    <location>
        <begin position="7"/>
        <end position="68"/>
    </location>
</feature>
<evidence type="ECO:0000259" key="4">
    <source>
        <dbReference type="PROSITE" id="PS50956"/>
    </source>
</evidence>
<dbReference type="PROSITE" id="PS50956">
    <property type="entry name" value="HTH_ASNC_2"/>
    <property type="match status" value="2"/>
</dbReference>
<dbReference type="KEGG" id="nev:NTE_01286"/>
<gene>
    <name evidence="5" type="ORF">NTE_01286</name>
</gene>
<dbReference type="CDD" id="cd00090">
    <property type="entry name" value="HTH_ARSR"/>
    <property type="match status" value="1"/>
</dbReference>
<dbReference type="Gene3D" id="1.10.10.10">
    <property type="entry name" value="Winged helix-like DNA-binding domain superfamily/Winged helix DNA-binding domain"/>
    <property type="match status" value="2"/>
</dbReference>
<dbReference type="GO" id="GO:0043200">
    <property type="term" value="P:response to amino acid"/>
    <property type="evidence" value="ECO:0007669"/>
    <property type="project" value="TreeGrafter"/>
</dbReference>
<dbReference type="SMART" id="SM00344">
    <property type="entry name" value="HTH_ASNC"/>
    <property type="match status" value="1"/>
</dbReference>
<dbReference type="Proteomes" id="UP000028194">
    <property type="component" value="Chromosome"/>
</dbReference>
<dbReference type="InterPro" id="IPR011991">
    <property type="entry name" value="ArsR-like_HTH"/>
</dbReference>
<dbReference type="STRING" id="1459636.NTE_01286"/>
<dbReference type="InterPro" id="IPR036388">
    <property type="entry name" value="WH-like_DNA-bd_sf"/>
</dbReference>
<dbReference type="HOGENOM" id="CLU_907939_0_0_2"/>
<evidence type="ECO:0000256" key="1">
    <source>
        <dbReference type="ARBA" id="ARBA00023015"/>
    </source>
</evidence>
<evidence type="ECO:0000313" key="5">
    <source>
        <dbReference type="EMBL" id="AIF83355.1"/>
    </source>
</evidence>
<name>A0A075MQJ5_9ARCH</name>
<keyword evidence="3" id="KW-0804">Transcription</keyword>
<evidence type="ECO:0000313" key="6">
    <source>
        <dbReference type="Proteomes" id="UP000028194"/>
    </source>
</evidence>
<proteinExistence type="predicted"/>
<dbReference type="GO" id="GO:0005829">
    <property type="term" value="C:cytosol"/>
    <property type="evidence" value="ECO:0007669"/>
    <property type="project" value="TreeGrafter"/>
</dbReference>
<dbReference type="InterPro" id="IPR000485">
    <property type="entry name" value="AsnC-type_HTH_dom"/>
</dbReference>
<dbReference type="Pfam" id="PF13412">
    <property type="entry name" value="HTH_24"/>
    <property type="match status" value="2"/>
</dbReference>
<dbReference type="eggNOG" id="arCOG01586">
    <property type="taxonomic scope" value="Archaea"/>
</dbReference>
<dbReference type="GO" id="GO:0043565">
    <property type="term" value="F:sequence-specific DNA binding"/>
    <property type="evidence" value="ECO:0007669"/>
    <property type="project" value="InterPro"/>
</dbReference>
<protein>
    <submittedName>
        <fullName evidence="5">Transcriptional regulator</fullName>
    </submittedName>
</protein>
<dbReference type="RefSeq" id="WP_148700140.1">
    <property type="nucleotide sequence ID" value="NZ_CP007174.1"/>
</dbReference>
<evidence type="ECO:0000256" key="2">
    <source>
        <dbReference type="ARBA" id="ARBA00023125"/>
    </source>
</evidence>
<reference evidence="5 6" key="1">
    <citation type="journal article" date="2014" name="PLoS ONE">
        <title>Genome Sequence of Candidatus Nitrososphaera evergladensis from Group I.1b Enriched from Everglades Soil Reveals Novel Genomic Features of the Ammonia-Oxidizing Archaea.</title>
        <authorList>
            <person name="Zhalnina K.V."/>
            <person name="Dias R."/>
            <person name="Leonard M.T."/>
            <person name="Dorr de Quadros P."/>
            <person name="Camargo F.A."/>
            <person name="Drew J.C."/>
            <person name="Farmerie W.G."/>
            <person name="Daroub S.H."/>
            <person name="Triplett E.W."/>
        </authorList>
    </citation>
    <scope>NUCLEOTIDE SEQUENCE [LARGE SCALE GENOMIC DNA]</scope>
    <source>
        <strain evidence="5 6">SR1</strain>
    </source>
</reference>
<organism evidence="5 6">
    <name type="scientific">Candidatus Nitrososphaera evergladensis SR1</name>
    <dbReference type="NCBI Taxonomy" id="1459636"/>
    <lineage>
        <taxon>Archaea</taxon>
        <taxon>Nitrososphaerota</taxon>
        <taxon>Nitrososphaeria</taxon>
        <taxon>Nitrososphaerales</taxon>
        <taxon>Nitrososphaeraceae</taxon>
        <taxon>Nitrososphaera</taxon>
    </lineage>
</organism>
<keyword evidence="6" id="KW-1185">Reference proteome</keyword>
<keyword evidence="1" id="KW-0805">Transcription regulation</keyword>
<dbReference type="EMBL" id="CP007174">
    <property type="protein sequence ID" value="AIF83355.1"/>
    <property type="molecule type" value="Genomic_DNA"/>
</dbReference>
<accession>A0A075MQJ5</accession>
<dbReference type="PANTHER" id="PTHR30154:SF34">
    <property type="entry name" value="TRANSCRIPTIONAL REGULATOR AZLB"/>
    <property type="match status" value="1"/>
</dbReference>
<dbReference type="PANTHER" id="PTHR30154">
    <property type="entry name" value="LEUCINE-RESPONSIVE REGULATORY PROTEIN"/>
    <property type="match status" value="1"/>
</dbReference>
<dbReference type="OrthoDB" id="6995at2157"/>